<keyword evidence="3" id="KW-1185">Reference proteome</keyword>
<proteinExistence type="predicted"/>
<keyword evidence="1" id="KW-1133">Transmembrane helix</keyword>
<feature type="transmembrane region" description="Helical" evidence="1">
    <location>
        <begin position="90"/>
        <end position="108"/>
    </location>
</feature>
<name>A0ABP3UK35_9CLOT</name>
<dbReference type="EMBL" id="BAAACG010000006">
    <property type="protein sequence ID" value="GAA0736702.1"/>
    <property type="molecule type" value="Genomic_DNA"/>
</dbReference>
<feature type="transmembrane region" description="Helical" evidence="1">
    <location>
        <begin position="57"/>
        <end position="78"/>
    </location>
</feature>
<keyword evidence="1" id="KW-0472">Membrane</keyword>
<dbReference type="Proteomes" id="UP001501510">
    <property type="component" value="Unassembled WGS sequence"/>
</dbReference>
<gene>
    <name evidence="2" type="ORF">GCM10008906_12090</name>
</gene>
<evidence type="ECO:0000256" key="1">
    <source>
        <dbReference type="SAM" id="Phobius"/>
    </source>
</evidence>
<accession>A0ABP3UK35</accession>
<sequence length="121" mass="14158">MNKLTFEKLLLTYAILTIIAVSVKNKNLEIILLNSIIFISIYFETKNTSINKFDIKALRSFMYIGLAYPIICILNSLTKTYKLTDIRNPISYLIFLVISILLISIFYFKLKSYKLKHLNHE</sequence>
<evidence type="ECO:0000313" key="2">
    <source>
        <dbReference type="EMBL" id="GAA0736702.1"/>
    </source>
</evidence>
<comment type="caution">
    <text evidence="2">The sequence shown here is derived from an EMBL/GenBank/DDBJ whole genome shotgun (WGS) entry which is preliminary data.</text>
</comment>
<organism evidence="2 3">
    <name type="scientific">Clostridium oceanicum</name>
    <dbReference type="NCBI Taxonomy" id="1543"/>
    <lineage>
        <taxon>Bacteria</taxon>
        <taxon>Bacillati</taxon>
        <taxon>Bacillota</taxon>
        <taxon>Clostridia</taxon>
        <taxon>Eubacteriales</taxon>
        <taxon>Clostridiaceae</taxon>
        <taxon>Clostridium</taxon>
    </lineage>
</organism>
<keyword evidence="1" id="KW-0812">Transmembrane</keyword>
<dbReference type="RefSeq" id="WP_343759863.1">
    <property type="nucleotide sequence ID" value="NZ_BAAACG010000006.1"/>
</dbReference>
<evidence type="ECO:0000313" key="3">
    <source>
        <dbReference type="Proteomes" id="UP001501510"/>
    </source>
</evidence>
<reference evidence="3" key="1">
    <citation type="journal article" date="2019" name="Int. J. Syst. Evol. Microbiol.">
        <title>The Global Catalogue of Microorganisms (GCM) 10K type strain sequencing project: providing services to taxonomists for standard genome sequencing and annotation.</title>
        <authorList>
            <consortium name="The Broad Institute Genomics Platform"/>
            <consortium name="The Broad Institute Genome Sequencing Center for Infectious Disease"/>
            <person name="Wu L."/>
            <person name="Ma J."/>
        </authorList>
    </citation>
    <scope>NUCLEOTIDE SEQUENCE [LARGE SCALE GENOMIC DNA]</scope>
    <source>
        <strain evidence="3">JCM 1407</strain>
    </source>
</reference>
<protein>
    <submittedName>
        <fullName evidence="2">Uncharacterized protein</fullName>
    </submittedName>
</protein>
<feature type="transmembrane region" description="Helical" evidence="1">
    <location>
        <begin position="30"/>
        <end position="45"/>
    </location>
</feature>